<feature type="compositionally biased region" description="Polar residues" evidence="1">
    <location>
        <begin position="245"/>
        <end position="262"/>
    </location>
</feature>
<feature type="compositionally biased region" description="Basic and acidic residues" evidence="1">
    <location>
        <begin position="1218"/>
        <end position="1232"/>
    </location>
</feature>
<feature type="region of interest" description="Disordered" evidence="1">
    <location>
        <begin position="1359"/>
        <end position="1398"/>
    </location>
</feature>
<feature type="compositionally biased region" description="Basic and acidic residues" evidence="1">
    <location>
        <begin position="328"/>
        <end position="343"/>
    </location>
</feature>
<feature type="region of interest" description="Disordered" evidence="1">
    <location>
        <begin position="1179"/>
        <end position="1204"/>
    </location>
</feature>
<feature type="compositionally biased region" description="Polar residues" evidence="1">
    <location>
        <begin position="363"/>
        <end position="381"/>
    </location>
</feature>
<dbReference type="RefSeq" id="XP_017554574.1">
    <property type="nucleotide sequence ID" value="XM_017699085.2"/>
</dbReference>
<feature type="compositionally biased region" description="Pro residues" evidence="1">
    <location>
        <begin position="753"/>
        <end position="762"/>
    </location>
</feature>
<protein>
    <submittedName>
        <fullName evidence="2">Uncharacterized protein</fullName>
    </submittedName>
</protein>
<feature type="compositionally biased region" description="Low complexity" evidence="1">
    <location>
        <begin position="779"/>
        <end position="794"/>
    </location>
</feature>
<feature type="compositionally biased region" description="Polar residues" evidence="1">
    <location>
        <begin position="981"/>
        <end position="995"/>
    </location>
</feature>
<reference evidence="2 3" key="1">
    <citation type="submission" date="2020-10" db="EMBL/GenBank/DDBJ databases">
        <title>Pygocentrus nattereri (red-bellied piranha) genome, fPygNat1, primary haplotype.</title>
        <authorList>
            <person name="Myers G."/>
            <person name="Meyer A."/>
            <person name="Karagic N."/>
            <person name="Pippel M."/>
            <person name="Winkler S."/>
            <person name="Tracey A."/>
            <person name="Wood J."/>
            <person name="Formenti G."/>
            <person name="Howe K."/>
            <person name="Fedrigo O."/>
            <person name="Jarvis E.D."/>
        </authorList>
    </citation>
    <scope>NUCLEOTIDE SEQUENCE [LARGE SCALE GENOMIC DNA]</scope>
</reference>
<accession>A0A3B4D038</accession>
<dbReference type="STRING" id="42514.ENSPNAP00000016952"/>
<feature type="compositionally biased region" description="Acidic residues" evidence="1">
    <location>
        <begin position="956"/>
        <end position="965"/>
    </location>
</feature>
<reference evidence="2" key="2">
    <citation type="submission" date="2025-08" db="UniProtKB">
        <authorList>
            <consortium name="Ensembl"/>
        </authorList>
    </citation>
    <scope>IDENTIFICATION</scope>
</reference>
<feature type="compositionally biased region" description="Basic and acidic residues" evidence="1">
    <location>
        <begin position="40"/>
        <end position="49"/>
    </location>
</feature>
<feature type="compositionally biased region" description="Polar residues" evidence="1">
    <location>
        <begin position="166"/>
        <end position="183"/>
    </location>
</feature>
<feature type="compositionally biased region" description="Low complexity" evidence="1">
    <location>
        <begin position="1495"/>
        <end position="1514"/>
    </location>
</feature>
<evidence type="ECO:0000313" key="3">
    <source>
        <dbReference type="Proteomes" id="UP001501920"/>
    </source>
</evidence>
<feature type="region of interest" description="Disordered" evidence="1">
    <location>
        <begin position="1218"/>
        <end position="1291"/>
    </location>
</feature>
<feature type="compositionally biased region" description="Basic and acidic residues" evidence="1">
    <location>
        <begin position="689"/>
        <end position="708"/>
    </location>
</feature>
<feature type="compositionally biased region" description="Polar residues" evidence="1">
    <location>
        <begin position="78"/>
        <end position="110"/>
    </location>
</feature>
<dbReference type="Ensembl" id="ENSPNAT00000025582.2">
    <property type="protein sequence ID" value="ENSPNAP00000016952.1"/>
    <property type="gene ID" value="ENSPNAG00000023144.2"/>
</dbReference>
<dbReference type="CTD" id="560699"/>
<feature type="compositionally biased region" description="Basic and acidic residues" evidence="1">
    <location>
        <begin position="1275"/>
        <end position="1291"/>
    </location>
</feature>
<feature type="compositionally biased region" description="Low complexity" evidence="1">
    <location>
        <begin position="301"/>
        <end position="313"/>
    </location>
</feature>
<sequence>MKPDVATVPAEPTETLEAAAIAEEAANEEQLQEESPSPPQHEEPKKEGADSTAPPPEKKTNGKTLQSTDKTKAPVKNKPSTAVTKTTNAASRSAPAQNRVANGVTRTAANGATKKTAPAASEAKKSVPVGAAAQAKKGPVVAAVALRTSTKAAERKPVGPTRPAVASTNSGTKPGAVANTTSLGKKPSTAANSAAVKPKTTAPRPSTALAAKPSISTTSRTVPGTKTTRPTTAHAPHSTTSSASIRPTATTTKPAPSRTVSAPSAARSASLHPSKASTTTAAAKKDVGKPSTSAPARKMVATKTSTQHTATKTSKPEPLRPAAAAKRPPPDTKTSRLKVDENKSVPTRKVPPSPRNTAPRPASSKTATVSHSQKQGGSSTPVAVKRQTSKPTQSVSPLVIKGKSTEEQAVEPVEPSSASLATVSAAALAAAESVPEVETTSAVQLEKRPDEQISVPVEVQEDEVVQMTALGASDIEIVPTVQQDDVEPLAIQPEAEVPSPEVSSSASIPFGVELQNDDDYVLVSVPAVEEVTQQELVTAPPFGLCVAAPVLPKGGEVIEKVEQLIHNDVDEEEEEKEGSQQVSVSDMSGTQPTEESRPGSAGLTGSVWRAGGLLSEPDSEDVSCSQQGASELSAPGVLEGTESMDDLGEASLKGADAEGASAGSPDFEKVPDIPANEDDDDDYDDEDRVCDMEVGSERAEDPHRQCHDNEDEEDEDVEMASEGITESGLESYGNADEDDFAEDYRLDNLNRMQPPPIVPSAPPAAQWDRPNLFADPWAQPLQPDPTLSSPSSSPWQANMEIPIQAPYQGWLDVENAKGGPSCQSPALIEPIPSSPQLAPVPSAEDASFNPGLAPYPQGMSLSNTSSGPEQAAHSFSDTSTPEELKDYNVSSGLENQQQQPAPVSPIPAALPDIMQDLGIQIEQSGEEEEPETLPADVLGGPATAPISLPSSPSSATEDEASDTEGEMQISESNVEPVATGNECSGSTQVAHSLSTLEEREDACVETEGGGGSDTPQSATSAASYGFDCTTTSNSNAQSTTESCAKSPGIFSLENEEQLPEEAKDPSLIKELNLQPTCAPGDADQLHLEQRGDLQPNSEQQYMLCGKASEELPEPCSQGGIVPVEGLVNPSSPQHQEEDWDLDAQHPYYSTICEKNDSSLAGRNNRHQQEVLTIHMTMSPKRHPRPHVDHVTNPPRLPTDLPPRLPSVRPNAQLRRLEHHQQQLRQIEQRREQQSQWVETQEEERIGAKEHEASDYKNCHGDEKKEEGNQMEEELEEKRMREEKEKELEEQRRNLLQLQIQQQQQELKQRQQIMQWQQELEQQNKHPNKQHKTVMKVLYEGSPSGLGTIYESLEISDAEEDLEEDLEDEMVKEDKAEYETPKDVCSKMESTKDLPQDNTCPQTQSTCSLKFIQDQVGLPHPLAPDSPPLNPSEQPSPLELDWGKKVDIVQQLINQTLLLAGDSCSPLLLLPGGAGGTLSPLETSLWPNLLPPLTPPSATVTSVSSFSPEASGSSSQGEWTVVELETHH</sequence>
<dbReference type="RefSeq" id="XP_017554573.1">
    <property type="nucleotide sequence ID" value="XM_017699084.2"/>
</dbReference>
<feature type="compositionally biased region" description="Polar residues" evidence="1">
    <location>
        <begin position="859"/>
        <end position="881"/>
    </location>
</feature>
<feature type="compositionally biased region" description="Low complexity" evidence="1">
    <location>
        <begin position="9"/>
        <end position="24"/>
    </location>
</feature>
<dbReference type="PANTHER" id="PTHR22427:SF8">
    <property type="entry name" value="PROLINE-RICH PROTEIN 36"/>
    <property type="match status" value="1"/>
</dbReference>
<name>A0A3B4D038_PYGNA</name>
<feature type="compositionally biased region" description="Low complexity" evidence="1">
    <location>
        <begin position="1029"/>
        <end position="1042"/>
    </location>
</feature>
<feature type="compositionally biased region" description="Polar residues" evidence="1">
    <location>
        <begin position="1013"/>
        <end position="1022"/>
    </location>
</feature>
<organism evidence="2 3">
    <name type="scientific">Pygocentrus nattereri</name>
    <name type="common">Red-bellied piranha</name>
    <dbReference type="NCBI Taxonomy" id="42514"/>
    <lineage>
        <taxon>Eukaryota</taxon>
        <taxon>Metazoa</taxon>
        <taxon>Chordata</taxon>
        <taxon>Craniata</taxon>
        <taxon>Vertebrata</taxon>
        <taxon>Euteleostomi</taxon>
        <taxon>Actinopterygii</taxon>
        <taxon>Neopterygii</taxon>
        <taxon>Teleostei</taxon>
        <taxon>Ostariophysi</taxon>
        <taxon>Characiformes</taxon>
        <taxon>Characoidei</taxon>
        <taxon>Pygocentrus</taxon>
    </lineage>
</organism>
<feature type="compositionally biased region" description="Basic and acidic residues" evidence="1">
    <location>
        <begin position="1242"/>
        <end position="1267"/>
    </location>
</feature>
<feature type="compositionally biased region" description="Acidic residues" evidence="1">
    <location>
        <begin position="675"/>
        <end position="688"/>
    </location>
</feature>
<reference evidence="2" key="3">
    <citation type="submission" date="2025-09" db="UniProtKB">
        <authorList>
            <consortium name="Ensembl"/>
        </authorList>
    </citation>
    <scope>IDENTIFICATION</scope>
</reference>
<feature type="compositionally biased region" description="Low complexity" evidence="1">
    <location>
        <begin position="941"/>
        <end position="955"/>
    </location>
</feature>
<dbReference type="GeneTree" id="ENSGT00940000154382"/>
<evidence type="ECO:0000313" key="2">
    <source>
        <dbReference type="Ensembl" id="ENSPNAP00000016952.1"/>
    </source>
</evidence>
<dbReference type="Proteomes" id="UP001501920">
    <property type="component" value="Chromosome 12"/>
</dbReference>
<feature type="compositionally biased region" description="Pro residues" evidence="1">
    <location>
        <begin position="1194"/>
        <end position="1204"/>
    </location>
</feature>
<feature type="region of interest" description="Disordered" evidence="1">
    <location>
        <begin position="812"/>
        <end position="1047"/>
    </location>
</feature>
<feature type="compositionally biased region" description="Acidic residues" evidence="1">
    <location>
        <begin position="1359"/>
        <end position="1370"/>
    </location>
</feature>
<proteinExistence type="predicted"/>
<dbReference type="GeneID" id="108428232"/>
<feature type="region of interest" description="Disordered" evidence="1">
    <location>
        <begin position="568"/>
        <end position="796"/>
    </location>
</feature>
<dbReference type="OMA" id="CLAEQQY"/>
<dbReference type="Pfam" id="PF15363">
    <property type="entry name" value="BTBD8_C"/>
    <property type="match status" value="1"/>
</dbReference>
<feature type="compositionally biased region" description="Acidic residues" evidence="1">
    <location>
        <begin position="709"/>
        <end position="719"/>
    </location>
</feature>
<feature type="region of interest" description="Disordered" evidence="1">
    <location>
        <begin position="1490"/>
        <end position="1527"/>
    </location>
</feature>
<feature type="compositionally biased region" description="Polar residues" evidence="1">
    <location>
        <begin position="888"/>
        <end position="901"/>
    </location>
</feature>
<dbReference type="InterPro" id="IPR027907">
    <property type="entry name" value="BTBD8_C"/>
</dbReference>
<dbReference type="PANTHER" id="PTHR22427">
    <property type="entry name" value="GH15728P"/>
    <property type="match status" value="1"/>
</dbReference>
<feature type="compositionally biased region" description="Polar residues" evidence="1">
    <location>
        <begin position="579"/>
        <end position="593"/>
    </location>
</feature>
<dbReference type="OrthoDB" id="8951351at2759"/>
<feature type="region of interest" description="Disordered" evidence="1">
    <location>
        <begin position="1112"/>
        <end position="1137"/>
    </location>
</feature>
<keyword evidence="3" id="KW-1185">Reference proteome</keyword>
<feature type="region of interest" description="Disordered" evidence="1">
    <location>
        <begin position="1"/>
        <end position="417"/>
    </location>
</feature>
<feature type="compositionally biased region" description="Basic and acidic residues" evidence="1">
    <location>
        <begin position="1371"/>
        <end position="1394"/>
    </location>
</feature>
<evidence type="ECO:0000256" key="1">
    <source>
        <dbReference type="SAM" id="MobiDB-lite"/>
    </source>
</evidence>
<feature type="compositionally biased region" description="Low complexity" evidence="1">
    <location>
        <begin position="221"/>
        <end position="244"/>
    </location>
</feature>